<dbReference type="Gene3D" id="3.30.70.920">
    <property type="match status" value="1"/>
</dbReference>
<dbReference type="Pfam" id="PF01037">
    <property type="entry name" value="AsnC_trans_reg"/>
    <property type="match status" value="1"/>
</dbReference>
<feature type="domain" description="Transcription regulator AsnC/Lrp ligand binding" evidence="1">
    <location>
        <begin position="75"/>
        <end position="142"/>
    </location>
</feature>
<name>A0ABV8XW88_9MICC</name>
<dbReference type="EMBL" id="JBHSEN010000001">
    <property type="protein sequence ID" value="MFC4428837.1"/>
    <property type="molecule type" value="Genomic_DNA"/>
</dbReference>
<dbReference type="PANTHER" id="PTHR30154:SF34">
    <property type="entry name" value="TRANSCRIPTIONAL REGULATOR AZLB"/>
    <property type="match status" value="1"/>
</dbReference>
<dbReference type="RefSeq" id="WP_344229401.1">
    <property type="nucleotide sequence ID" value="NZ_BAAALH010000002.1"/>
</dbReference>
<dbReference type="Gene3D" id="1.10.10.10">
    <property type="entry name" value="Winged helix-like DNA-binding domain superfamily/Winged helix DNA-binding domain"/>
    <property type="match status" value="2"/>
</dbReference>
<keyword evidence="3" id="KW-1185">Reference proteome</keyword>
<gene>
    <name evidence="2" type="ORF">ACFO0K_03985</name>
</gene>
<dbReference type="Proteomes" id="UP001595965">
    <property type="component" value="Unassembled WGS sequence"/>
</dbReference>
<proteinExistence type="predicted"/>
<comment type="caution">
    <text evidence="2">The sequence shown here is derived from an EMBL/GenBank/DDBJ whole genome shotgun (WGS) entry which is preliminary data.</text>
</comment>
<evidence type="ECO:0000313" key="2">
    <source>
        <dbReference type="EMBL" id="MFC4428837.1"/>
    </source>
</evidence>
<accession>A0ABV8XW88</accession>
<dbReference type="InterPro" id="IPR019887">
    <property type="entry name" value="Tscrpt_reg_AsnC/Lrp_C"/>
</dbReference>
<dbReference type="InterPro" id="IPR011008">
    <property type="entry name" value="Dimeric_a/b-barrel"/>
</dbReference>
<sequence length="343" mass="38057">MVNKPVEPLDEGDLPLVHALQIGPRLPWTVLGEVLDQHPTSLAARWRRLEDSGSAWITAHPLGHPDQMALSFHDVRCRPGHRRAVAAAIGRIPEVFSVEECHRDRDFMLTVITPDPAQLTDVVYPQLEDIPELSGYESTFCTRLHRTAADWELDALDPGQRRDLRAAVGPPPVPAAHADPQLPSLGPIARILGRNGRASAAQVAAASGLHPATARRRLQRVLNSGILSFRCDVSHRAAGYPVMCQWFARLPAADHNAAAAELARLGALRICASTTGRSNFMFMTWHRSATDIMAMERRASEKLPRLEIRETVIISNIPKRAGWHLDTDGRRQEDFVEVGHHWL</sequence>
<dbReference type="SUPFAM" id="SSF54909">
    <property type="entry name" value="Dimeric alpha+beta barrel"/>
    <property type="match status" value="1"/>
</dbReference>
<evidence type="ECO:0000313" key="3">
    <source>
        <dbReference type="Proteomes" id="UP001595965"/>
    </source>
</evidence>
<dbReference type="InterPro" id="IPR036388">
    <property type="entry name" value="WH-like_DNA-bd_sf"/>
</dbReference>
<protein>
    <submittedName>
        <fullName evidence="2">Lrp/AsnC family transcriptional regulator</fullName>
    </submittedName>
</protein>
<dbReference type="SMART" id="SM00344">
    <property type="entry name" value="HTH_ASNC"/>
    <property type="match status" value="1"/>
</dbReference>
<evidence type="ECO:0000259" key="1">
    <source>
        <dbReference type="Pfam" id="PF01037"/>
    </source>
</evidence>
<dbReference type="PANTHER" id="PTHR30154">
    <property type="entry name" value="LEUCINE-RESPONSIVE REGULATORY PROTEIN"/>
    <property type="match status" value="1"/>
</dbReference>
<reference evidence="3" key="1">
    <citation type="journal article" date="2019" name="Int. J. Syst. Evol. Microbiol.">
        <title>The Global Catalogue of Microorganisms (GCM) 10K type strain sequencing project: providing services to taxonomists for standard genome sequencing and annotation.</title>
        <authorList>
            <consortium name="The Broad Institute Genomics Platform"/>
            <consortium name="The Broad Institute Genome Sequencing Center for Infectious Disease"/>
            <person name="Wu L."/>
            <person name="Ma J."/>
        </authorList>
    </citation>
    <scope>NUCLEOTIDE SEQUENCE [LARGE SCALE GENOMIC DNA]</scope>
    <source>
        <strain evidence="3">CGMCC 1.12125</strain>
    </source>
</reference>
<organism evidence="2 3">
    <name type="scientific">Citricoccus alkalitolerans</name>
    <dbReference type="NCBI Taxonomy" id="246603"/>
    <lineage>
        <taxon>Bacteria</taxon>
        <taxon>Bacillati</taxon>
        <taxon>Actinomycetota</taxon>
        <taxon>Actinomycetes</taxon>
        <taxon>Micrococcales</taxon>
        <taxon>Micrococcaceae</taxon>
        <taxon>Citricoccus</taxon>
    </lineage>
</organism>
<dbReference type="InterPro" id="IPR019888">
    <property type="entry name" value="Tscrpt_reg_AsnC-like"/>
</dbReference>